<accession>A0A0C4DTT0</accession>
<dbReference type="Proteomes" id="UP000011715">
    <property type="component" value="Unassembled WGS sequence"/>
</dbReference>
<evidence type="ECO:0000313" key="3">
    <source>
        <dbReference type="Proteomes" id="UP000011715"/>
    </source>
</evidence>
<reference evidence="2" key="5">
    <citation type="submission" date="2015-06" db="UniProtKB">
        <authorList>
            <consortium name="EnsemblFungi"/>
        </authorList>
    </citation>
    <scope>IDENTIFICATION</scope>
    <source>
        <strain evidence="2">ATCC 64411</strain>
    </source>
</reference>
<gene>
    <name evidence="1" type="ORF">MAPG_03354</name>
</gene>
<reference evidence="1" key="3">
    <citation type="submission" date="2011-03" db="EMBL/GenBank/DDBJ databases">
        <title>Annotation of Magnaporthe poae ATCC 64411.</title>
        <authorList>
            <person name="Ma L.-J."/>
            <person name="Dead R."/>
            <person name="Young S.K."/>
            <person name="Zeng Q."/>
            <person name="Gargeya S."/>
            <person name="Fitzgerald M."/>
            <person name="Haas B."/>
            <person name="Abouelleil A."/>
            <person name="Alvarado L."/>
            <person name="Arachchi H.M."/>
            <person name="Berlin A."/>
            <person name="Brown A."/>
            <person name="Chapman S.B."/>
            <person name="Chen Z."/>
            <person name="Dunbar C."/>
            <person name="Freedman E."/>
            <person name="Gearin G."/>
            <person name="Gellesch M."/>
            <person name="Goldberg J."/>
            <person name="Griggs A."/>
            <person name="Gujja S."/>
            <person name="Heiman D."/>
            <person name="Howarth C."/>
            <person name="Larson L."/>
            <person name="Lui A."/>
            <person name="MacDonald P.J.P."/>
            <person name="Mehta T."/>
            <person name="Montmayeur A."/>
            <person name="Murphy C."/>
            <person name="Neiman D."/>
            <person name="Pearson M."/>
            <person name="Priest M."/>
            <person name="Roberts A."/>
            <person name="Saif S."/>
            <person name="Shea T."/>
            <person name="Shenoy N."/>
            <person name="Sisk P."/>
            <person name="Stolte C."/>
            <person name="Sykes S."/>
            <person name="Yandava C."/>
            <person name="Wortman J."/>
            <person name="Nusbaum C."/>
            <person name="Birren B."/>
        </authorList>
    </citation>
    <scope>NUCLEOTIDE SEQUENCE</scope>
    <source>
        <strain evidence="1">ATCC 64411</strain>
    </source>
</reference>
<dbReference type="EnsemblFungi" id="MAPG_03354T0">
    <property type="protein sequence ID" value="MAPG_03354T0"/>
    <property type="gene ID" value="MAPG_03354"/>
</dbReference>
<reference evidence="2" key="4">
    <citation type="journal article" date="2015" name="G3 (Bethesda)">
        <title>Genome sequences of three phytopathogenic species of the Magnaporthaceae family of fungi.</title>
        <authorList>
            <person name="Okagaki L.H."/>
            <person name="Nunes C.C."/>
            <person name="Sailsbery J."/>
            <person name="Clay B."/>
            <person name="Brown D."/>
            <person name="John T."/>
            <person name="Oh Y."/>
            <person name="Young N."/>
            <person name="Fitzgerald M."/>
            <person name="Haas B.J."/>
            <person name="Zeng Q."/>
            <person name="Young S."/>
            <person name="Adiconis X."/>
            <person name="Fan L."/>
            <person name="Levin J.Z."/>
            <person name="Mitchell T.K."/>
            <person name="Okubara P.A."/>
            <person name="Farman M.L."/>
            <person name="Kohn L.M."/>
            <person name="Birren B."/>
            <person name="Ma L.-J."/>
            <person name="Dean R.A."/>
        </authorList>
    </citation>
    <scope>NUCLEOTIDE SEQUENCE</scope>
    <source>
        <strain evidence="2">ATCC 64411 / 73-15</strain>
    </source>
</reference>
<dbReference type="OrthoDB" id="10522979at2759"/>
<evidence type="ECO:0000313" key="2">
    <source>
        <dbReference type="EnsemblFungi" id="MAPG_03354T0"/>
    </source>
</evidence>
<reference evidence="1" key="2">
    <citation type="submission" date="2010-05" db="EMBL/GenBank/DDBJ databases">
        <title>The Genome Sequence of Magnaporthe poae strain ATCC 64411.</title>
        <authorList>
            <consortium name="The Broad Institute Genome Sequencing Platform"/>
            <consortium name="Broad Institute Genome Sequencing Center for Infectious Disease"/>
            <person name="Ma L.-J."/>
            <person name="Dead R."/>
            <person name="Young S."/>
            <person name="Zeng Q."/>
            <person name="Koehrsen M."/>
            <person name="Alvarado L."/>
            <person name="Berlin A."/>
            <person name="Chapman S.B."/>
            <person name="Chen Z."/>
            <person name="Freedman E."/>
            <person name="Gellesch M."/>
            <person name="Goldberg J."/>
            <person name="Griggs A."/>
            <person name="Gujja S."/>
            <person name="Heilman E.R."/>
            <person name="Heiman D."/>
            <person name="Hepburn T."/>
            <person name="Howarth C."/>
            <person name="Jen D."/>
            <person name="Larson L."/>
            <person name="Mehta T."/>
            <person name="Neiman D."/>
            <person name="Pearson M."/>
            <person name="Roberts A."/>
            <person name="Saif S."/>
            <person name="Shea T."/>
            <person name="Shenoy N."/>
            <person name="Sisk P."/>
            <person name="Stolte C."/>
            <person name="Sykes S."/>
            <person name="Walk T."/>
            <person name="White J."/>
            <person name="Yandava C."/>
            <person name="Haas B."/>
            <person name="Nusbaum C."/>
            <person name="Birren B."/>
        </authorList>
    </citation>
    <scope>NUCLEOTIDE SEQUENCE</scope>
    <source>
        <strain evidence="1">ATCC 64411</strain>
    </source>
</reference>
<name>A0A0C4DTT0_MAGP6</name>
<dbReference type="VEuPathDB" id="FungiDB:MAPG_03354"/>
<dbReference type="EMBL" id="GL876967">
    <property type="protein sequence ID" value="KLU84310.1"/>
    <property type="molecule type" value="Genomic_DNA"/>
</dbReference>
<reference evidence="3" key="1">
    <citation type="submission" date="2010-05" db="EMBL/GenBank/DDBJ databases">
        <title>The genome sequence of Magnaporthe poae strain ATCC 64411.</title>
        <authorList>
            <person name="Ma L.-J."/>
            <person name="Dead R."/>
            <person name="Young S."/>
            <person name="Zeng Q."/>
            <person name="Koehrsen M."/>
            <person name="Alvarado L."/>
            <person name="Berlin A."/>
            <person name="Chapman S.B."/>
            <person name="Chen Z."/>
            <person name="Freedman E."/>
            <person name="Gellesch M."/>
            <person name="Goldberg J."/>
            <person name="Griggs A."/>
            <person name="Gujja S."/>
            <person name="Heilman E.R."/>
            <person name="Heiman D."/>
            <person name="Hepburn T."/>
            <person name="Howarth C."/>
            <person name="Jen D."/>
            <person name="Larson L."/>
            <person name="Mehta T."/>
            <person name="Neiman D."/>
            <person name="Pearson M."/>
            <person name="Roberts A."/>
            <person name="Saif S."/>
            <person name="Shea T."/>
            <person name="Shenoy N."/>
            <person name="Sisk P."/>
            <person name="Stolte C."/>
            <person name="Sykes S."/>
            <person name="Walk T."/>
            <person name="White J."/>
            <person name="Yandava C."/>
            <person name="Haas B."/>
            <person name="Nusbaum C."/>
            <person name="Birren B."/>
        </authorList>
    </citation>
    <scope>NUCLEOTIDE SEQUENCE [LARGE SCALE GENOMIC DNA]</scope>
    <source>
        <strain evidence="3">ATCC 64411 / 73-15</strain>
    </source>
</reference>
<protein>
    <submittedName>
        <fullName evidence="1 2">Uncharacterized protein</fullName>
    </submittedName>
</protein>
<dbReference type="AlphaFoldDB" id="A0A0C4DTT0"/>
<organism evidence="2 3">
    <name type="scientific">Magnaporthiopsis poae (strain ATCC 64411 / 73-15)</name>
    <name type="common">Kentucky bluegrass fungus</name>
    <name type="synonym">Magnaporthe poae</name>
    <dbReference type="NCBI Taxonomy" id="644358"/>
    <lineage>
        <taxon>Eukaryota</taxon>
        <taxon>Fungi</taxon>
        <taxon>Dikarya</taxon>
        <taxon>Ascomycota</taxon>
        <taxon>Pezizomycotina</taxon>
        <taxon>Sordariomycetes</taxon>
        <taxon>Sordariomycetidae</taxon>
        <taxon>Magnaporthales</taxon>
        <taxon>Magnaporthaceae</taxon>
        <taxon>Magnaporthiopsis</taxon>
    </lineage>
</organism>
<sequence>MDQQAPPRAKPHAGCTTRVVTVDGQGTAGGRRRRLSQKKILSVMNKFRAACFFSLLRLQGGQISQQRRLSLVFRDFAGQTACERDERPGGVRAGGALNVLVCVGMGEFILAETGSNKGPWIRMEPPKMRRNVGHSNA</sequence>
<dbReference type="eggNOG" id="ENOG502T6B8">
    <property type="taxonomic scope" value="Eukaryota"/>
</dbReference>
<dbReference type="EMBL" id="ADBL01000804">
    <property type="status" value="NOT_ANNOTATED_CDS"/>
    <property type="molecule type" value="Genomic_DNA"/>
</dbReference>
<evidence type="ECO:0000313" key="1">
    <source>
        <dbReference type="EMBL" id="KLU84310.1"/>
    </source>
</evidence>
<keyword evidence="3" id="KW-1185">Reference proteome</keyword>
<proteinExistence type="predicted"/>